<keyword evidence="1" id="KW-1133">Transmembrane helix</keyword>
<name>A0A6J3LWZ8_9PEZI</name>
<keyword evidence="1" id="KW-0812">Transmembrane</keyword>
<sequence length="152" mass="16885">MCTVLYLICQTRRNGGRRAEFQPFANSFPSPHPLSLVKRRVLSLTHTPTHASILLRYSCITFSLSLVLLLVPPTALPLTLINQSLRIEPGLVPPSAKPFRCPSHRPVILLSILHILFLSLLPSLSSLELTNHIHSLLTIDSQSCTRLALHCP</sequence>
<feature type="transmembrane region" description="Helical" evidence="1">
    <location>
        <begin position="54"/>
        <end position="76"/>
    </location>
</feature>
<dbReference type="GeneID" id="54366492"/>
<reference evidence="3" key="2">
    <citation type="submission" date="2020-04" db="EMBL/GenBank/DDBJ databases">
        <authorList>
            <consortium name="NCBI Genome Project"/>
        </authorList>
    </citation>
    <scope>NUCLEOTIDE SEQUENCE</scope>
    <source>
        <strain evidence="3">CBS 342.82</strain>
    </source>
</reference>
<reference evidence="3" key="1">
    <citation type="submission" date="2020-01" db="EMBL/GenBank/DDBJ databases">
        <authorList>
            <consortium name="DOE Joint Genome Institute"/>
            <person name="Haridas S."/>
            <person name="Albert R."/>
            <person name="Binder M."/>
            <person name="Bloem J."/>
            <person name="Labutti K."/>
            <person name="Salamov A."/>
            <person name="Andreopoulos B."/>
            <person name="Baker S.E."/>
            <person name="Barry K."/>
            <person name="Bills G."/>
            <person name="Bluhm B.H."/>
            <person name="Cannon C."/>
            <person name="Castanera R."/>
            <person name="Culley D.E."/>
            <person name="Daum C."/>
            <person name="Ezra D."/>
            <person name="Gonzalez J.B."/>
            <person name="Henrissat B."/>
            <person name="Kuo A."/>
            <person name="Liang C."/>
            <person name="Lipzen A."/>
            <person name="Lutzoni F."/>
            <person name="Magnuson J."/>
            <person name="Mondo S."/>
            <person name="Nolan M."/>
            <person name="Ohm R."/>
            <person name="Pangilinan J."/>
            <person name="Park H.-J."/>
            <person name="Ramirez L."/>
            <person name="Alfaro M."/>
            <person name="Sun H."/>
            <person name="Tritt A."/>
            <person name="Yoshinaga Y."/>
            <person name="Zwiers L.-H."/>
            <person name="Turgeon B.G."/>
            <person name="Goodwin S.B."/>
            <person name="Spatafora J.W."/>
            <person name="Crous P.W."/>
            <person name="Grigoriev I.V."/>
        </authorList>
    </citation>
    <scope>NUCLEOTIDE SEQUENCE</scope>
    <source>
        <strain evidence="3">CBS 342.82</strain>
    </source>
</reference>
<reference evidence="3" key="3">
    <citation type="submission" date="2025-08" db="UniProtKB">
        <authorList>
            <consortium name="RefSeq"/>
        </authorList>
    </citation>
    <scope>IDENTIFICATION</scope>
    <source>
        <strain evidence="3">CBS 342.82</strain>
    </source>
</reference>
<organism evidence="3">
    <name type="scientific">Dissoconium aciculare CBS 342.82</name>
    <dbReference type="NCBI Taxonomy" id="1314786"/>
    <lineage>
        <taxon>Eukaryota</taxon>
        <taxon>Fungi</taxon>
        <taxon>Dikarya</taxon>
        <taxon>Ascomycota</taxon>
        <taxon>Pezizomycotina</taxon>
        <taxon>Dothideomycetes</taxon>
        <taxon>Dothideomycetidae</taxon>
        <taxon>Mycosphaerellales</taxon>
        <taxon>Dissoconiaceae</taxon>
        <taxon>Dissoconium</taxon>
    </lineage>
</organism>
<dbReference type="AlphaFoldDB" id="A0A6J3LWZ8"/>
<dbReference type="Proteomes" id="UP000504637">
    <property type="component" value="Unplaced"/>
</dbReference>
<dbReference type="RefSeq" id="XP_033457316.1">
    <property type="nucleotide sequence ID" value="XM_033608692.1"/>
</dbReference>
<evidence type="ECO:0000256" key="1">
    <source>
        <dbReference type="SAM" id="Phobius"/>
    </source>
</evidence>
<feature type="transmembrane region" description="Helical" evidence="1">
    <location>
        <begin position="107"/>
        <end position="127"/>
    </location>
</feature>
<proteinExistence type="predicted"/>
<evidence type="ECO:0000313" key="3">
    <source>
        <dbReference type="RefSeq" id="XP_033457316.1"/>
    </source>
</evidence>
<accession>A0A6J3LWZ8</accession>
<keyword evidence="2" id="KW-1185">Reference proteome</keyword>
<keyword evidence="1" id="KW-0472">Membrane</keyword>
<evidence type="ECO:0000313" key="2">
    <source>
        <dbReference type="Proteomes" id="UP000504637"/>
    </source>
</evidence>
<protein>
    <submittedName>
        <fullName evidence="3">Uncharacterized protein</fullName>
    </submittedName>
</protein>
<gene>
    <name evidence="3" type="ORF">K489DRAFT_52079</name>
</gene>